<name>A0A498KLG3_MALDO</name>
<reference evidence="3 4" key="1">
    <citation type="submission" date="2018-10" db="EMBL/GenBank/DDBJ databases">
        <title>A high-quality apple genome assembly.</title>
        <authorList>
            <person name="Hu J."/>
        </authorList>
    </citation>
    <scope>NUCLEOTIDE SEQUENCE [LARGE SCALE GENOMIC DNA]</scope>
    <source>
        <strain evidence="4">cv. HFTH1</strain>
        <tissue evidence="3">Young leaf</tissue>
    </source>
</reference>
<feature type="compositionally biased region" description="Basic residues" evidence="1">
    <location>
        <begin position="79"/>
        <end position="90"/>
    </location>
</feature>
<dbReference type="KEGG" id="mdm:103400680"/>
<keyword evidence="4" id="KW-1185">Reference proteome</keyword>
<feature type="compositionally biased region" description="Basic and acidic residues" evidence="1">
    <location>
        <begin position="91"/>
        <end position="103"/>
    </location>
</feature>
<gene>
    <name evidence="3" type="ORF">DVH24_018514</name>
</gene>
<accession>A0A498KLG3</accession>
<evidence type="ECO:0000256" key="2">
    <source>
        <dbReference type="SAM" id="Phobius"/>
    </source>
</evidence>
<protein>
    <submittedName>
        <fullName evidence="3">Uncharacterized protein</fullName>
    </submittedName>
</protein>
<evidence type="ECO:0000313" key="3">
    <source>
        <dbReference type="EMBL" id="RXI06472.1"/>
    </source>
</evidence>
<keyword evidence="2" id="KW-0812">Transmembrane</keyword>
<dbReference type="PANTHER" id="PTHR36347:SF1">
    <property type="entry name" value="EXPRESSED PROTEIN"/>
    <property type="match status" value="1"/>
</dbReference>
<dbReference type="EMBL" id="RDQH01000328">
    <property type="protein sequence ID" value="RXI06472.1"/>
    <property type="molecule type" value="Genomic_DNA"/>
</dbReference>
<keyword evidence="2" id="KW-1133">Transmembrane helix</keyword>
<dbReference type="PANTHER" id="PTHR36347">
    <property type="entry name" value="EXPRESSED PROTEIN"/>
    <property type="match status" value="1"/>
</dbReference>
<feature type="region of interest" description="Disordered" evidence="1">
    <location>
        <begin position="1"/>
        <end position="112"/>
    </location>
</feature>
<comment type="caution">
    <text evidence="3">The sequence shown here is derived from an EMBL/GenBank/DDBJ whole genome shotgun (WGS) entry which is preliminary data.</text>
</comment>
<dbReference type="AlphaFoldDB" id="A0A498KLG3"/>
<dbReference type="Proteomes" id="UP000290289">
    <property type="component" value="Chromosome 2"/>
</dbReference>
<organism evidence="3 4">
    <name type="scientific">Malus domestica</name>
    <name type="common">Apple</name>
    <name type="synonym">Pyrus malus</name>
    <dbReference type="NCBI Taxonomy" id="3750"/>
    <lineage>
        <taxon>Eukaryota</taxon>
        <taxon>Viridiplantae</taxon>
        <taxon>Streptophyta</taxon>
        <taxon>Embryophyta</taxon>
        <taxon>Tracheophyta</taxon>
        <taxon>Spermatophyta</taxon>
        <taxon>Magnoliopsida</taxon>
        <taxon>eudicotyledons</taxon>
        <taxon>Gunneridae</taxon>
        <taxon>Pentapetalae</taxon>
        <taxon>rosids</taxon>
        <taxon>fabids</taxon>
        <taxon>Rosales</taxon>
        <taxon>Rosaceae</taxon>
        <taxon>Amygdaloideae</taxon>
        <taxon>Maleae</taxon>
        <taxon>Malus</taxon>
    </lineage>
</organism>
<evidence type="ECO:0000256" key="1">
    <source>
        <dbReference type="SAM" id="MobiDB-lite"/>
    </source>
</evidence>
<keyword evidence="2" id="KW-0472">Membrane</keyword>
<proteinExistence type="predicted"/>
<sequence length="183" mass="19967">MEAKLLHLLSSTPASPTHLALSKPSPTKLNHIFSPATRPRPLRISTLVYNTTGSDGGGSTSIPDTDGNSVAAPDPTGVRFKKRSRRRTKQQQREEGNEGDGGRVMKAQASDAPKKWEDMSLGEKAWELYVGEKGALFWLNKFAYASIYIVIGAWILFRFVGPALNLYQLDAPPLSPTSILKGS</sequence>
<dbReference type="OrthoDB" id="1878647at2759"/>
<evidence type="ECO:0000313" key="4">
    <source>
        <dbReference type="Proteomes" id="UP000290289"/>
    </source>
</evidence>
<feature type="transmembrane region" description="Helical" evidence="2">
    <location>
        <begin position="142"/>
        <end position="160"/>
    </location>
</feature>
<dbReference type="GO" id="GO:0009507">
    <property type="term" value="C:chloroplast"/>
    <property type="evidence" value="ECO:0007669"/>
    <property type="project" value="TreeGrafter"/>
</dbReference>